<sequence>MPVASWIAGSWTSFNNWTVYTQGSLHHSSESAFPSFIRQVRVHARSNVTLPIRPAIFSIRPTTTALSLSRVKRAVVFRLSVFNDVSTYTDSWACRSMPDSKILAAAAPTIHYRHPLARCGLSPHANSHSLATAWGNGQTDLPGGGCLSQWKTGMASVP</sequence>
<name>A0AAD8QEQ0_9PEZI</name>
<dbReference type="Proteomes" id="UP001230504">
    <property type="component" value="Unassembled WGS sequence"/>
</dbReference>
<protein>
    <submittedName>
        <fullName evidence="1">Uncharacterized protein</fullName>
    </submittedName>
</protein>
<dbReference type="AlphaFoldDB" id="A0AAD8QEQ0"/>
<organism evidence="1 2">
    <name type="scientific">Colletotrichum navitas</name>
    <dbReference type="NCBI Taxonomy" id="681940"/>
    <lineage>
        <taxon>Eukaryota</taxon>
        <taxon>Fungi</taxon>
        <taxon>Dikarya</taxon>
        <taxon>Ascomycota</taxon>
        <taxon>Pezizomycotina</taxon>
        <taxon>Sordariomycetes</taxon>
        <taxon>Hypocreomycetidae</taxon>
        <taxon>Glomerellales</taxon>
        <taxon>Glomerellaceae</taxon>
        <taxon>Colletotrichum</taxon>
        <taxon>Colletotrichum graminicola species complex</taxon>
    </lineage>
</organism>
<proteinExistence type="predicted"/>
<accession>A0AAD8QEQ0</accession>
<reference evidence="1" key="1">
    <citation type="submission" date="2021-06" db="EMBL/GenBank/DDBJ databases">
        <title>Comparative genomics, transcriptomics and evolutionary studies reveal genomic signatures of adaptation to plant cell wall in hemibiotrophic fungi.</title>
        <authorList>
            <consortium name="DOE Joint Genome Institute"/>
            <person name="Baroncelli R."/>
            <person name="Diaz J.F."/>
            <person name="Benocci T."/>
            <person name="Peng M."/>
            <person name="Battaglia E."/>
            <person name="Haridas S."/>
            <person name="Andreopoulos W."/>
            <person name="Labutti K."/>
            <person name="Pangilinan J."/>
            <person name="Floch G.L."/>
            <person name="Makela M.R."/>
            <person name="Henrissat B."/>
            <person name="Grigoriev I.V."/>
            <person name="Crouch J.A."/>
            <person name="De Vries R.P."/>
            <person name="Sukno S.A."/>
            <person name="Thon M.R."/>
        </authorList>
    </citation>
    <scope>NUCLEOTIDE SEQUENCE</scope>
    <source>
        <strain evidence="1">CBS 125086</strain>
    </source>
</reference>
<dbReference type="GeneID" id="85436525"/>
<comment type="caution">
    <text evidence="1">The sequence shown here is derived from an EMBL/GenBank/DDBJ whole genome shotgun (WGS) entry which is preliminary data.</text>
</comment>
<evidence type="ECO:0000313" key="1">
    <source>
        <dbReference type="EMBL" id="KAK1599983.1"/>
    </source>
</evidence>
<dbReference type="RefSeq" id="XP_060420479.1">
    <property type="nucleotide sequence ID" value="XM_060552285.1"/>
</dbReference>
<dbReference type="EMBL" id="JAHLJV010000001">
    <property type="protein sequence ID" value="KAK1599983.1"/>
    <property type="molecule type" value="Genomic_DNA"/>
</dbReference>
<evidence type="ECO:0000313" key="2">
    <source>
        <dbReference type="Proteomes" id="UP001230504"/>
    </source>
</evidence>
<keyword evidence="2" id="KW-1185">Reference proteome</keyword>
<gene>
    <name evidence="1" type="ORF">LY79DRAFT_3018</name>
</gene>